<dbReference type="RefSeq" id="WP_052090008.1">
    <property type="nucleotide sequence ID" value="NZ_FZML01000010.1"/>
</dbReference>
<evidence type="ECO:0000256" key="1">
    <source>
        <dbReference type="SAM" id="SignalP"/>
    </source>
</evidence>
<proteinExistence type="predicted"/>
<keyword evidence="5" id="KW-1185">Reference proteome</keyword>
<reference evidence="3 4" key="1">
    <citation type="journal article" date="2014" name="Genome Announc.">
        <title>Draft genome sequences of eight enterohepatic helicobacter species isolated from both laboratory and wild rodents.</title>
        <authorList>
            <person name="Sheh A."/>
            <person name="Shen Z."/>
            <person name="Fox J.G."/>
        </authorList>
    </citation>
    <scope>NUCLEOTIDE SEQUENCE [LARGE SCALE GENOMIC DNA]</scope>
    <source>
        <strain evidence="3 4">ST1</strain>
    </source>
</reference>
<name>A0A377PUW4_9HELI</name>
<protein>
    <recommendedName>
        <fullName evidence="6">Periplasmic protein</fullName>
    </recommendedName>
</protein>
<dbReference type="Proteomes" id="UP000029922">
    <property type="component" value="Unassembled WGS sequence"/>
</dbReference>
<feature type="chain" id="PRO_5036071084" description="Periplasmic protein" evidence="1">
    <location>
        <begin position="19"/>
        <end position="235"/>
    </location>
</feature>
<evidence type="ECO:0008006" key="6">
    <source>
        <dbReference type="Google" id="ProtNLM"/>
    </source>
</evidence>
<dbReference type="AlphaFoldDB" id="A0A377PUW4"/>
<evidence type="ECO:0000313" key="5">
    <source>
        <dbReference type="Proteomes" id="UP000255139"/>
    </source>
</evidence>
<feature type="signal peptide" evidence="1">
    <location>
        <begin position="1"/>
        <end position="18"/>
    </location>
</feature>
<sequence length="235" mass="27426">MRLTYYLMFMMFISTCLARDELYNTKQELEQDIQIQQNSQNQIDFIRREYKGNPAASDLIYYKQNKAQEEIQKDTLLNIEPSREPEIEQVASSMLYEFTVLYTFKIVNDVPYGESYKISVPLVSKANNKHIAKTCEISTKETYYSLMLYPYYTPSQSQASIKKQTQYKLYDFLQEYKSDVIVCLMQHSTLIDDVNLNINLQSNTKTLASVKAHLFVSFNGGILTLNILEIKDKDN</sequence>
<evidence type="ECO:0000313" key="3">
    <source>
        <dbReference type="EMBL" id="TLE01584.1"/>
    </source>
</evidence>
<gene>
    <name evidence="3" type="ORF">LS73_000100</name>
    <name evidence="2" type="ORF">NCTC12714_00996</name>
</gene>
<dbReference type="OrthoDB" id="5325045at2"/>
<dbReference type="Proteomes" id="UP000255139">
    <property type="component" value="Unassembled WGS sequence"/>
</dbReference>
<accession>A0A377PUW4</accession>
<dbReference type="EMBL" id="UGJE01000002">
    <property type="protein sequence ID" value="STQ86194.1"/>
    <property type="molecule type" value="Genomic_DNA"/>
</dbReference>
<reference evidence="2 5" key="2">
    <citation type="submission" date="2018-06" db="EMBL/GenBank/DDBJ databases">
        <authorList>
            <consortium name="Pathogen Informatics"/>
            <person name="Doyle S."/>
        </authorList>
    </citation>
    <scope>NUCLEOTIDE SEQUENCE [LARGE SCALE GENOMIC DNA]</scope>
    <source>
        <strain evidence="2 5">NCTC12714</strain>
    </source>
</reference>
<evidence type="ECO:0000313" key="4">
    <source>
        <dbReference type="Proteomes" id="UP000029922"/>
    </source>
</evidence>
<keyword evidence="1" id="KW-0732">Signal</keyword>
<organism evidence="2 5">
    <name type="scientific">Helicobacter muridarum</name>
    <dbReference type="NCBI Taxonomy" id="216"/>
    <lineage>
        <taxon>Bacteria</taxon>
        <taxon>Pseudomonadati</taxon>
        <taxon>Campylobacterota</taxon>
        <taxon>Epsilonproteobacteria</taxon>
        <taxon>Campylobacterales</taxon>
        <taxon>Helicobacteraceae</taxon>
        <taxon>Helicobacter</taxon>
    </lineage>
</organism>
<dbReference type="EMBL" id="JRPD02000001">
    <property type="protein sequence ID" value="TLE01584.1"/>
    <property type="molecule type" value="Genomic_DNA"/>
</dbReference>
<evidence type="ECO:0000313" key="2">
    <source>
        <dbReference type="EMBL" id="STQ86194.1"/>
    </source>
</evidence>